<organism evidence="1 2">
    <name type="scientific">Ophiobolus disseminans</name>
    <dbReference type="NCBI Taxonomy" id="1469910"/>
    <lineage>
        <taxon>Eukaryota</taxon>
        <taxon>Fungi</taxon>
        <taxon>Dikarya</taxon>
        <taxon>Ascomycota</taxon>
        <taxon>Pezizomycotina</taxon>
        <taxon>Dothideomycetes</taxon>
        <taxon>Pleosporomycetidae</taxon>
        <taxon>Pleosporales</taxon>
        <taxon>Pleosporineae</taxon>
        <taxon>Phaeosphaeriaceae</taxon>
        <taxon>Ophiobolus</taxon>
    </lineage>
</organism>
<reference evidence="1" key="1">
    <citation type="journal article" date="2020" name="Stud. Mycol.">
        <title>101 Dothideomycetes genomes: a test case for predicting lifestyles and emergence of pathogens.</title>
        <authorList>
            <person name="Haridas S."/>
            <person name="Albert R."/>
            <person name="Binder M."/>
            <person name="Bloem J."/>
            <person name="Labutti K."/>
            <person name="Salamov A."/>
            <person name="Andreopoulos B."/>
            <person name="Baker S."/>
            <person name="Barry K."/>
            <person name="Bills G."/>
            <person name="Bluhm B."/>
            <person name="Cannon C."/>
            <person name="Castanera R."/>
            <person name="Culley D."/>
            <person name="Daum C."/>
            <person name="Ezra D."/>
            <person name="Gonzalez J."/>
            <person name="Henrissat B."/>
            <person name="Kuo A."/>
            <person name="Liang C."/>
            <person name="Lipzen A."/>
            <person name="Lutzoni F."/>
            <person name="Magnuson J."/>
            <person name="Mondo S."/>
            <person name="Nolan M."/>
            <person name="Ohm R."/>
            <person name="Pangilinan J."/>
            <person name="Park H.-J."/>
            <person name="Ramirez L."/>
            <person name="Alfaro M."/>
            <person name="Sun H."/>
            <person name="Tritt A."/>
            <person name="Yoshinaga Y."/>
            <person name="Zwiers L.-H."/>
            <person name="Turgeon B."/>
            <person name="Goodwin S."/>
            <person name="Spatafora J."/>
            <person name="Crous P."/>
            <person name="Grigoriev I."/>
        </authorList>
    </citation>
    <scope>NUCLEOTIDE SEQUENCE</scope>
    <source>
        <strain evidence="1">CBS 113818</strain>
    </source>
</reference>
<gene>
    <name evidence="1" type="ORF">CC86DRAFT_370977</name>
</gene>
<keyword evidence="2" id="KW-1185">Reference proteome</keyword>
<dbReference type="EMBL" id="MU006228">
    <property type="protein sequence ID" value="KAF2825236.1"/>
    <property type="molecule type" value="Genomic_DNA"/>
</dbReference>
<protein>
    <submittedName>
        <fullName evidence="1">Uncharacterized protein</fullName>
    </submittedName>
</protein>
<feature type="non-terminal residue" evidence="1">
    <location>
        <position position="281"/>
    </location>
</feature>
<dbReference type="AlphaFoldDB" id="A0A6A6ZWM0"/>
<accession>A0A6A6ZWM0</accession>
<evidence type="ECO:0000313" key="2">
    <source>
        <dbReference type="Proteomes" id="UP000799424"/>
    </source>
</evidence>
<sequence length="281" mass="31861">MYTPPYSPLASYADRCTPHYSPIIWDKNPFDTISFPESPLFRTSHDDDLIAPADLPTAKPPSRIPLVTSRTFPTYNDPWKTIRRAHAFEPPQHTPALALPTHNTVTSQTRTFRLDAPFIYPSSISNIPHYQFSQDATLGILKIRCINLHEIRASSLPSIYEARKPKIEYDDQETIYSFTSTEMHGKDLPGSIHFTSGSTLWGEDWVKLWHVHRASKMCDGDKTLLYTIKKGVWEDGGGGVVAREENGALEVSEAWARRSNLVVGCWVLKGWCEGEWDGIWN</sequence>
<name>A0A6A6ZWM0_9PLEO</name>
<dbReference type="OrthoDB" id="3939315at2759"/>
<dbReference type="Proteomes" id="UP000799424">
    <property type="component" value="Unassembled WGS sequence"/>
</dbReference>
<evidence type="ECO:0000313" key="1">
    <source>
        <dbReference type="EMBL" id="KAF2825236.1"/>
    </source>
</evidence>
<proteinExistence type="predicted"/>